<organism evidence="6 7">
    <name type="scientific">Methyloceanibacter caenitepidi</name>
    <dbReference type="NCBI Taxonomy" id="1384459"/>
    <lineage>
        <taxon>Bacteria</taxon>
        <taxon>Pseudomonadati</taxon>
        <taxon>Pseudomonadota</taxon>
        <taxon>Alphaproteobacteria</taxon>
        <taxon>Hyphomicrobiales</taxon>
        <taxon>Hyphomicrobiaceae</taxon>
        <taxon>Methyloceanibacter</taxon>
    </lineage>
</organism>
<gene>
    <name evidence="5" type="primary">rpmG</name>
    <name evidence="6" type="ORF">GL4_2224</name>
</gene>
<evidence type="ECO:0000256" key="5">
    <source>
        <dbReference type="HAMAP-Rule" id="MF_00294"/>
    </source>
</evidence>
<dbReference type="Pfam" id="PF00471">
    <property type="entry name" value="Ribosomal_L33"/>
    <property type="match status" value="1"/>
</dbReference>
<dbReference type="OrthoDB" id="21586at2"/>
<dbReference type="GO" id="GO:0022625">
    <property type="term" value="C:cytosolic large ribosomal subunit"/>
    <property type="evidence" value="ECO:0007669"/>
    <property type="project" value="TreeGrafter"/>
</dbReference>
<dbReference type="Gene3D" id="2.20.28.120">
    <property type="entry name" value="Ribosomal protein L33"/>
    <property type="match status" value="1"/>
</dbReference>
<evidence type="ECO:0000256" key="4">
    <source>
        <dbReference type="ARBA" id="ARBA00035176"/>
    </source>
</evidence>
<dbReference type="STRING" id="1384459.GL4_2224"/>
<dbReference type="InterPro" id="IPR001705">
    <property type="entry name" value="Ribosomal_bL33"/>
</dbReference>
<dbReference type="PANTHER" id="PTHR15238">
    <property type="entry name" value="54S RIBOSOMAL PROTEIN L39, MITOCHONDRIAL"/>
    <property type="match status" value="1"/>
</dbReference>
<dbReference type="InterPro" id="IPR011332">
    <property type="entry name" value="Ribosomal_zn-bd"/>
</dbReference>
<evidence type="ECO:0000313" key="6">
    <source>
        <dbReference type="EMBL" id="BAQ17666.1"/>
    </source>
</evidence>
<name>A0A0A8K4D2_9HYPH</name>
<keyword evidence="2 5" id="KW-0689">Ribosomal protein</keyword>
<sequence length="55" mass="6445">MAKPVTQKIKLLSTAGTGYFYVTKKNPRNQTEKMVFKKYDPVVRKHVEFKEAKIK</sequence>
<reference evidence="6 7" key="1">
    <citation type="submission" date="2014-09" db="EMBL/GenBank/DDBJ databases">
        <title>Genome sequencing of Methyloceanibacter caenitepidi Gela4.</title>
        <authorList>
            <person name="Takeuchi M."/>
            <person name="Susumu S."/>
            <person name="Kamagata Y."/>
            <person name="Oshima K."/>
            <person name="Hattori M."/>
            <person name="Iwasaki W."/>
        </authorList>
    </citation>
    <scope>NUCLEOTIDE SEQUENCE [LARGE SCALE GENOMIC DNA]</scope>
    <source>
        <strain evidence="6 7">Gela4</strain>
    </source>
</reference>
<dbReference type="PANTHER" id="PTHR15238:SF1">
    <property type="entry name" value="LARGE RIBOSOMAL SUBUNIT PROTEIN BL33M"/>
    <property type="match status" value="1"/>
</dbReference>
<dbReference type="AlphaFoldDB" id="A0A0A8K4D2"/>
<evidence type="ECO:0000256" key="1">
    <source>
        <dbReference type="ARBA" id="ARBA00007596"/>
    </source>
</evidence>
<dbReference type="Proteomes" id="UP000031643">
    <property type="component" value="Chromosome"/>
</dbReference>
<dbReference type="EMBL" id="AP014648">
    <property type="protein sequence ID" value="BAQ17666.1"/>
    <property type="molecule type" value="Genomic_DNA"/>
</dbReference>
<comment type="similarity">
    <text evidence="1 5">Belongs to the bacterial ribosomal protein bL33 family.</text>
</comment>
<dbReference type="RefSeq" id="WP_045367399.1">
    <property type="nucleotide sequence ID" value="NZ_AP014648.1"/>
</dbReference>
<evidence type="ECO:0000313" key="7">
    <source>
        <dbReference type="Proteomes" id="UP000031643"/>
    </source>
</evidence>
<dbReference type="SUPFAM" id="SSF57829">
    <property type="entry name" value="Zn-binding ribosomal proteins"/>
    <property type="match status" value="1"/>
</dbReference>
<evidence type="ECO:0000256" key="2">
    <source>
        <dbReference type="ARBA" id="ARBA00022980"/>
    </source>
</evidence>
<accession>A0A0A8K4D2</accession>
<dbReference type="PROSITE" id="PS00582">
    <property type="entry name" value="RIBOSOMAL_L33"/>
    <property type="match status" value="1"/>
</dbReference>
<dbReference type="KEGG" id="mcg:GL4_2224"/>
<evidence type="ECO:0000256" key="3">
    <source>
        <dbReference type="ARBA" id="ARBA00023274"/>
    </source>
</evidence>
<protein>
    <recommendedName>
        <fullName evidence="4 5">Large ribosomal subunit protein bL33</fullName>
    </recommendedName>
</protein>
<proteinExistence type="inferred from homology"/>
<dbReference type="GO" id="GO:0006412">
    <property type="term" value="P:translation"/>
    <property type="evidence" value="ECO:0007669"/>
    <property type="project" value="UniProtKB-UniRule"/>
</dbReference>
<dbReference type="NCBIfam" id="TIGR01023">
    <property type="entry name" value="rpmG_bact"/>
    <property type="match status" value="1"/>
</dbReference>
<dbReference type="HAMAP" id="MF_00294">
    <property type="entry name" value="Ribosomal_bL33"/>
    <property type="match status" value="1"/>
</dbReference>
<dbReference type="InterPro" id="IPR018264">
    <property type="entry name" value="Ribosomal_bL33_CS"/>
</dbReference>
<dbReference type="GO" id="GO:0003735">
    <property type="term" value="F:structural constituent of ribosome"/>
    <property type="evidence" value="ECO:0007669"/>
    <property type="project" value="InterPro"/>
</dbReference>
<dbReference type="HOGENOM" id="CLU_190949_1_1_5"/>
<keyword evidence="7" id="KW-1185">Reference proteome</keyword>
<dbReference type="NCBIfam" id="NF001860">
    <property type="entry name" value="PRK00595.1"/>
    <property type="match status" value="1"/>
</dbReference>
<keyword evidence="3 5" id="KW-0687">Ribonucleoprotein</keyword>
<dbReference type="InterPro" id="IPR038584">
    <property type="entry name" value="Ribosomal_bL33_sf"/>
</dbReference>